<evidence type="ECO:0000256" key="1">
    <source>
        <dbReference type="SAM" id="MobiDB-lite"/>
    </source>
</evidence>
<feature type="compositionally biased region" description="Gly residues" evidence="1">
    <location>
        <begin position="159"/>
        <end position="168"/>
    </location>
</feature>
<keyword evidence="2" id="KW-0732">Signal</keyword>
<keyword evidence="4" id="KW-1185">Reference proteome</keyword>
<feature type="chain" id="PRO_5032980644" evidence="2">
    <location>
        <begin position="22"/>
        <end position="168"/>
    </location>
</feature>
<proteinExistence type="predicted"/>
<dbReference type="PANTHER" id="PTHR36302">
    <property type="entry name" value="BLR7088 PROTEIN"/>
    <property type="match status" value="1"/>
</dbReference>
<dbReference type="PANTHER" id="PTHR36302:SF1">
    <property type="entry name" value="COPPER CHAPERONE PCU(A)C"/>
    <property type="match status" value="1"/>
</dbReference>
<dbReference type="InterPro" id="IPR007410">
    <property type="entry name" value="LpqE-like"/>
</dbReference>
<gene>
    <name evidence="3" type="ORF">HHL28_01930</name>
</gene>
<organism evidence="3 4">
    <name type="scientific">Aerophototrophica crusticola</name>
    <dbReference type="NCBI Taxonomy" id="1709002"/>
    <lineage>
        <taxon>Bacteria</taxon>
        <taxon>Pseudomonadati</taxon>
        <taxon>Pseudomonadota</taxon>
        <taxon>Alphaproteobacteria</taxon>
        <taxon>Rhodospirillales</taxon>
        <taxon>Rhodospirillaceae</taxon>
        <taxon>Aerophototrophica</taxon>
    </lineage>
</organism>
<dbReference type="InterPro" id="IPR036182">
    <property type="entry name" value="PCuAC_sf"/>
</dbReference>
<dbReference type="EMBL" id="CP051775">
    <property type="protein sequence ID" value="QJE72025.1"/>
    <property type="molecule type" value="Genomic_DNA"/>
</dbReference>
<dbReference type="AlphaFoldDB" id="A0A858R3P8"/>
<dbReference type="InterPro" id="IPR058248">
    <property type="entry name" value="Lxx211020-like"/>
</dbReference>
<reference evidence="3" key="1">
    <citation type="submission" date="2020-04" db="EMBL/GenBank/DDBJ databases">
        <title>A desert anoxygenic phototrophic bacterium fixes CO2 using RubisCO under aerobic conditions.</title>
        <authorList>
            <person name="Tang K."/>
        </authorList>
    </citation>
    <scope>NUCLEOTIDE SEQUENCE [LARGE SCALE GENOMIC DNA]</scope>
    <source>
        <strain evidence="3">MIMtkB3</strain>
    </source>
</reference>
<evidence type="ECO:0000313" key="4">
    <source>
        <dbReference type="Proteomes" id="UP000501891"/>
    </source>
</evidence>
<feature type="region of interest" description="Disordered" evidence="1">
    <location>
        <begin position="147"/>
        <end position="168"/>
    </location>
</feature>
<accession>A0A858R3P8</accession>
<protein>
    <submittedName>
        <fullName evidence="3">Copper chaperone PCu(A)C</fullName>
    </submittedName>
</protein>
<dbReference type="KEGG" id="acru:HHL28_01930"/>
<evidence type="ECO:0000313" key="3">
    <source>
        <dbReference type="EMBL" id="QJE72025.1"/>
    </source>
</evidence>
<evidence type="ECO:0000256" key="2">
    <source>
        <dbReference type="SAM" id="SignalP"/>
    </source>
</evidence>
<name>A0A858R3P8_9PROT</name>
<dbReference type="Proteomes" id="UP000501891">
    <property type="component" value="Chromosome"/>
</dbReference>
<dbReference type="Pfam" id="PF04314">
    <property type="entry name" value="PCuAC"/>
    <property type="match status" value="1"/>
</dbReference>
<dbReference type="SUPFAM" id="SSF110087">
    <property type="entry name" value="DR1885-like metal-binding protein"/>
    <property type="match status" value="1"/>
</dbReference>
<sequence>MSRLTLAAALAAALLSPAAWGADVTATEAWARATTSQARNGGAFLTLSNPGTAPDRLVAAAAPDVAEKVELHTHLMEGGVARMRPVEGGIEVPAGGSVVLKPGGYHVMLMGLKRPLKPGESFPLALTLEKAGTLPVTVQVWAPGQEPAAHAGHNHAHKGGQGAGTTGR</sequence>
<feature type="signal peptide" evidence="2">
    <location>
        <begin position="1"/>
        <end position="21"/>
    </location>
</feature>
<dbReference type="Gene3D" id="2.60.40.1890">
    <property type="entry name" value="PCu(A)C copper chaperone"/>
    <property type="match status" value="1"/>
</dbReference>